<dbReference type="EMBL" id="BJCL01000001">
    <property type="protein sequence ID" value="GCL61184.1"/>
    <property type="molecule type" value="Genomic_DNA"/>
</dbReference>
<sequence length="55" mass="5769">MLLVWGGSGGSPWCVQTAPGAVKDWTPPCAARRPLNKGNRLSNFNRISSAAAGRS</sequence>
<evidence type="ECO:0000313" key="1">
    <source>
        <dbReference type="EMBL" id="GCL61184.1"/>
    </source>
</evidence>
<organism evidence="1 2">
    <name type="scientific">Pseudaquabacterium pictum</name>
    <dbReference type="NCBI Taxonomy" id="2315236"/>
    <lineage>
        <taxon>Bacteria</taxon>
        <taxon>Pseudomonadati</taxon>
        <taxon>Pseudomonadota</taxon>
        <taxon>Betaproteobacteria</taxon>
        <taxon>Burkholderiales</taxon>
        <taxon>Sphaerotilaceae</taxon>
        <taxon>Pseudaquabacterium</taxon>
    </lineage>
</organism>
<dbReference type="Proteomes" id="UP000301751">
    <property type="component" value="Unassembled WGS sequence"/>
</dbReference>
<dbReference type="AlphaFoldDB" id="A0A480AHR8"/>
<gene>
    <name evidence="1" type="ORF">AQPW35_02650</name>
</gene>
<protein>
    <submittedName>
        <fullName evidence="1">Uncharacterized protein</fullName>
    </submittedName>
</protein>
<comment type="caution">
    <text evidence="1">The sequence shown here is derived from an EMBL/GenBank/DDBJ whole genome shotgun (WGS) entry which is preliminary data.</text>
</comment>
<keyword evidence="2" id="KW-1185">Reference proteome</keyword>
<evidence type="ECO:0000313" key="2">
    <source>
        <dbReference type="Proteomes" id="UP000301751"/>
    </source>
</evidence>
<proteinExistence type="predicted"/>
<reference evidence="2" key="1">
    <citation type="submission" date="2019-03" db="EMBL/GenBank/DDBJ databases">
        <title>Aquabacterium pictum sp.nov., the first bacteriochlorophyll a-containing freshwater bacterium in the genus Aquabacterium of the class Betaproteobacteria.</title>
        <authorList>
            <person name="Hirose S."/>
            <person name="Tank M."/>
            <person name="Hara E."/>
            <person name="Tamaki H."/>
            <person name="Takaichi S."/>
            <person name="Haruta S."/>
            <person name="Hanada S."/>
        </authorList>
    </citation>
    <scope>NUCLEOTIDE SEQUENCE [LARGE SCALE GENOMIC DNA]</scope>
    <source>
        <strain evidence="2">W35</strain>
    </source>
</reference>
<name>A0A480AHR8_9BURK</name>
<accession>A0A480AHR8</accession>